<keyword evidence="1" id="KW-0539">Nucleus</keyword>
<accession>A0A0D2B4Y9</accession>
<proteinExistence type="predicted"/>
<dbReference type="AlphaFoldDB" id="A0A0D2B4Y9"/>
<keyword evidence="5" id="KW-1185">Reference proteome</keyword>
<reference evidence="4 5" key="1">
    <citation type="submission" date="2015-01" db="EMBL/GenBank/DDBJ databases">
        <title>The Genome Sequence of Cladophialophora immunda CBS83496.</title>
        <authorList>
            <consortium name="The Broad Institute Genomics Platform"/>
            <person name="Cuomo C."/>
            <person name="de Hoog S."/>
            <person name="Gorbushina A."/>
            <person name="Stielow B."/>
            <person name="Teixiera M."/>
            <person name="Abouelleil A."/>
            <person name="Chapman S.B."/>
            <person name="Priest M."/>
            <person name="Young S.K."/>
            <person name="Wortman J."/>
            <person name="Nusbaum C."/>
            <person name="Birren B."/>
        </authorList>
    </citation>
    <scope>NUCLEOTIDE SEQUENCE [LARGE SCALE GENOMIC DNA]</scope>
    <source>
        <strain evidence="4 5">CBS 83496</strain>
    </source>
</reference>
<name>A0A0D2B4Y9_9EURO</name>
<feature type="region of interest" description="Disordered" evidence="2">
    <location>
        <begin position="510"/>
        <end position="533"/>
    </location>
</feature>
<dbReference type="CDD" id="cd12148">
    <property type="entry name" value="fungal_TF_MHR"/>
    <property type="match status" value="1"/>
</dbReference>
<feature type="domain" description="Xylanolytic transcriptional activator regulatory" evidence="3">
    <location>
        <begin position="135"/>
        <end position="207"/>
    </location>
</feature>
<dbReference type="Proteomes" id="UP000054466">
    <property type="component" value="Unassembled WGS sequence"/>
</dbReference>
<dbReference type="PANTHER" id="PTHR47425:SF3">
    <property type="entry name" value="ZN(II)2CYS6 TRANSCRIPTION FACTOR (EUROFUNG)"/>
    <property type="match status" value="1"/>
</dbReference>
<dbReference type="PANTHER" id="PTHR47425">
    <property type="entry name" value="FARB-RELATED"/>
    <property type="match status" value="1"/>
</dbReference>
<evidence type="ECO:0000259" key="3">
    <source>
        <dbReference type="SMART" id="SM00906"/>
    </source>
</evidence>
<gene>
    <name evidence="4" type="ORF">PV07_04153</name>
</gene>
<dbReference type="SMART" id="SM00906">
    <property type="entry name" value="Fungal_trans"/>
    <property type="match status" value="1"/>
</dbReference>
<dbReference type="HOGENOM" id="CLU_006329_1_0_1"/>
<evidence type="ECO:0000313" key="5">
    <source>
        <dbReference type="Proteomes" id="UP000054466"/>
    </source>
</evidence>
<evidence type="ECO:0000256" key="2">
    <source>
        <dbReference type="SAM" id="MobiDB-lite"/>
    </source>
</evidence>
<dbReference type="GO" id="GO:0006351">
    <property type="term" value="P:DNA-templated transcription"/>
    <property type="evidence" value="ECO:0007669"/>
    <property type="project" value="InterPro"/>
</dbReference>
<dbReference type="Pfam" id="PF04082">
    <property type="entry name" value="Fungal_trans"/>
    <property type="match status" value="1"/>
</dbReference>
<dbReference type="GeneID" id="27343347"/>
<dbReference type="OrthoDB" id="4456959at2759"/>
<organism evidence="4 5">
    <name type="scientific">Cladophialophora immunda</name>
    <dbReference type="NCBI Taxonomy" id="569365"/>
    <lineage>
        <taxon>Eukaryota</taxon>
        <taxon>Fungi</taxon>
        <taxon>Dikarya</taxon>
        <taxon>Ascomycota</taxon>
        <taxon>Pezizomycotina</taxon>
        <taxon>Eurotiomycetes</taxon>
        <taxon>Chaetothyriomycetidae</taxon>
        <taxon>Chaetothyriales</taxon>
        <taxon>Herpotrichiellaceae</taxon>
        <taxon>Cladophialophora</taxon>
    </lineage>
</organism>
<sequence>MSPAAADLIQEKGALSLPSACLRNALWQAYLRSVHPFLPLLDVETAATIMQHGDRSKGQYSLLLFHAIMLAGTHSVDMEYLRSAGYTSKKACLHNTFEIVKLLYDLDYEQDRICLIQSLLLMTLWYRSPDDHKDPWHYVGLAVSLARKTGLHRESTIAAAAPNQRPLLRRLWWCCVLRDYMIGYGMSRPVHIHLDKCTVSMLTMDDFVSHPLISRPPLVVASAELNNYEQKGRHLAVIFLQLVKLCKIGHDHLELQDTQGLDDGGGRHHDIANLRSDHTEGSTEDRIVQKADAELATWFAELPDEAAPKLPSPGGFGLEDDVLVQHHCLLHMLYHTAVITVHRKHLVPPDGSVSEADLAAAAAARAKVRTSAREITGTCEMLKAQGLMNELPMPFMPCILVTTIVHLLEIKFAGDRPDPFNVKSLALFTRILREVGSNVSYMEWSFAFIQSACQTAKIPMSMTKGNADQPDVASVGNALESRQPALRPNITNPVVPGDLGPISTLTPSPEAEVTYPPVSSPAPPQEDDLGFGIGLPSPFDDNSFEVDYSFLQNPADPSWSLAFDTAGRDLPTGYGEILNTCLTESSNFRQTDHPDPIALDPFLPDLPNNGFKSRVPNESGWPHDAAAMDYNEGMCFEDVELYMLSRDC</sequence>
<evidence type="ECO:0000313" key="4">
    <source>
        <dbReference type="EMBL" id="KIW32622.1"/>
    </source>
</evidence>
<evidence type="ECO:0000256" key="1">
    <source>
        <dbReference type="ARBA" id="ARBA00023242"/>
    </source>
</evidence>
<dbReference type="EMBL" id="KN847041">
    <property type="protein sequence ID" value="KIW32622.1"/>
    <property type="molecule type" value="Genomic_DNA"/>
</dbReference>
<dbReference type="GO" id="GO:0008270">
    <property type="term" value="F:zinc ion binding"/>
    <property type="evidence" value="ECO:0007669"/>
    <property type="project" value="InterPro"/>
</dbReference>
<dbReference type="STRING" id="569365.A0A0D2B4Y9"/>
<dbReference type="InterPro" id="IPR052761">
    <property type="entry name" value="Fungal_Detox/Toxin_TFs"/>
</dbReference>
<dbReference type="InterPro" id="IPR007219">
    <property type="entry name" value="XnlR_reg_dom"/>
</dbReference>
<dbReference type="GO" id="GO:0003677">
    <property type="term" value="F:DNA binding"/>
    <property type="evidence" value="ECO:0007669"/>
    <property type="project" value="InterPro"/>
</dbReference>
<protein>
    <recommendedName>
        <fullName evidence="3">Xylanolytic transcriptional activator regulatory domain-containing protein</fullName>
    </recommendedName>
</protein>
<dbReference type="RefSeq" id="XP_016252838.1">
    <property type="nucleotide sequence ID" value="XM_016390936.1"/>
</dbReference>
<dbReference type="VEuPathDB" id="FungiDB:PV07_04153"/>